<feature type="transmembrane region" description="Helical" evidence="6">
    <location>
        <begin position="382"/>
        <end position="402"/>
    </location>
</feature>
<dbReference type="PRINTS" id="PR01434">
    <property type="entry name" value="NADHDHGNASE5"/>
</dbReference>
<evidence type="ECO:0000256" key="6">
    <source>
        <dbReference type="SAM" id="Phobius"/>
    </source>
</evidence>
<keyword evidence="3 6" id="KW-1133">Transmembrane helix</keyword>
<dbReference type="Proteomes" id="UP000219621">
    <property type="component" value="Unassembled WGS sequence"/>
</dbReference>
<evidence type="ECO:0000313" key="8">
    <source>
        <dbReference type="EMBL" id="SOD99608.1"/>
    </source>
</evidence>
<evidence type="ECO:0000313" key="9">
    <source>
        <dbReference type="Proteomes" id="UP000219621"/>
    </source>
</evidence>
<accession>A0A286GVQ2</accession>
<proteinExistence type="predicted"/>
<feature type="transmembrane region" description="Helical" evidence="6">
    <location>
        <begin position="192"/>
        <end position="216"/>
    </location>
</feature>
<feature type="transmembrane region" description="Helical" evidence="6">
    <location>
        <begin position="96"/>
        <end position="117"/>
    </location>
</feature>
<feature type="transmembrane region" description="Helical" evidence="6">
    <location>
        <begin position="426"/>
        <end position="444"/>
    </location>
</feature>
<sequence length="623" mass="62757">MTPWLLALLPAVAGALVAVSGLRSRAGLAVTAAGVLAATLALAVEASGARAALAWSDTLVLSAALPPMAAAVAVLVPAVALPVTVWAALHEEAEGLARLVGLLLAFTGGMLLLVIAADLLTLLMGWELVGALSWALIAHHWREPGNPASGLYAFVVTRFGDLGLFAAAMAAFAGAGTFAYDGLAALPPEAKAVAAWGVLLSAAAKAGQVPFAPWLFRAMAGPTAVSALLHAATMVAAGAYVLIRLHDPFAEVPGWSGAVLGVGLTTALAGGVVACLQIHAKKLLAASTSAQYGLMFVAVGAGYPGVALLHLIAHACFKALLFLTAGMAGKRAGSYALDRMGFGAALPGTAALAAIGALALAGVPPLGAAWTKEEVIAAAGHLSPWLAGAVMLAGALSAAYAARLHVMAWARRDDAPDGPAPARGEVAAVALLAAATVALSLLWLPPVAEALGVPLPPGKAWETAASLLLVAAGLLAGRLLARRGRIDSPAADWLGLPTLLDQAVARPFARLSTAAGWLDDRVLDALPRGVTRLAAAVRRTLAAGDRRVVDRGVALTAAFGAWLARMGDRVGEPVSDGLPEGAARLAALAGDDVRRLQSGLSHHYYTLLVAGAGALVLVLILVS</sequence>
<gene>
    <name evidence="8" type="ORF">SAMN05421508_10987</name>
</gene>
<feature type="transmembrane region" description="Helical" evidence="6">
    <location>
        <begin position="604"/>
        <end position="622"/>
    </location>
</feature>
<dbReference type="InterPro" id="IPR001750">
    <property type="entry name" value="ND/Mrp_TM"/>
</dbReference>
<name>A0A286GVQ2_9PROT</name>
<evidence type="ECO:0000256" key="1">
    <source>
        <dbReference type="ARBA" id="ARBA00004127"/>
    </source>
</evidence>
<dbReference type="GO" id="GO:0012505">
    <property type="term" value="C:endomembrane system"/>
    <property type="evidence" value="ECO:0007669"/>
    <property type="project" value="UniProtKB-SubCell"/>
</dbReference>
<dbReference type="Pfam" id="PF00361">
    <property type="entry name" value="Proton_antipo_M"/>
    <property type="match status" value="1"/>
</dbReference>
<dbReference type="EMBL" id="OCNJ01000009">
    <property type="protein sequence ID" value="SOD99608.1"/>
    <property type="molecule type" value="Genomic_DNA"/>
</dbReference>
<feature type="transmembrane region" description="Helical" evidence="6">
    <location>
        <begin position="255"/>
        <end position="276"/>
    </location>
</feature>
<feature type="transmembrane region" description="Helical" evidence="6">
    <location>
        <begin position="223"/>
        <end position="243"/>
    </location>
</feature>
<feature type="domain" description="NADH:quinone oxidoreductase/Mrp antiporter transmembrane" evidence="7">
    <location>
        <begin position="116"/>
        <end position="390"/>
    </location>
</feature>
<dbReference type="GO" id="GO:0008137">
    <property type="term" value="F:NADH dehydrogenase (ubiquinone) activity"/>
    <property type="evidence" value="ECO:0007669"/>
    <property type="project" value="InterPro"/>
</dbReference>
<feature type="transmembrane region" description="Helical" evidence="6">
    <location>
        <begin position="61"/>
        <end position="89"/>
    </location>
</feature>
<dbReference type="GO" id="GO:0016020">
    <property type="term" value="C:membrane"/>
    <property type="evidence" value="ECO:0007669"/>
    <property type="project" value="UniProtKB-SubCell"/>
</dbReference>
<feature type="transmembrane region" description="Helical" evidence="6">
    <location>
        <begin position="162"/>
        <end position="180"/>
    </location>
</feature>
<feature type="transmembrane region" description="Helical" evidence="6">
    <location>
        <begin position="340"/>
        <end position="362"/>
    </location>
</feature>
<dbReference type="RefSeq" id="WP_097280752.1">
    <property type="nucleotide sequence ID" value="NZ_OCNJ01000009.1"/>
</dbReference>
<dbReference type="InterPro" id="IPR003945">
    <property type="entry name" value="NU5C-like"/>
</dbReference>
<dbReference type="GO" id="GO:0042773">
    <property type="term" value="P:ATP synthesis coupled electron transport"/>
    <property type="evidence" value="ECO:0007669"/>
    <property type="project" value="InterPro"/>
</dbReference>
<keyword evidence="9" id="KW-1185">Reference proteome</keyword>
<keyword evidence="4 6" id="KW-0472">Membrane</keyword>
<protein>
    <submittedName>
        <fullName evidence="8">NADH:ubiquinone oxidoreductase subunit 5 (Chain L)/Multisubunit Na+/H+ antiporter, MnhA subunit</fullName>
    </submittedName>
</protein>
<comment type="subcellular location">
    <subcellularLocation>
        <location evidence="1">Endomembrane system</location>
        <topology evidence="1">Multi-pass membrane protein</topology>
    </subcellularLocation>
    <subcellularLocation>
        <location evidence="5">Membrane</location>
        <topology evidence="5">Multi-pass membrane protein</topology>
    </subcellularLocation>
</comment>
<feature type="transmembrane region" description="Helical" evidence="6">
    <location>
        <begin position="464"/>
        <end position="481"/>
    </location>
</feature>
<dbReference type="PANTHER" id="PTHR42829:SF2">
    <property type="entry name" value="NADH-UBIQUINONE OXIDOREDUCTASE CHAIN 5"/>
    <property type="match status" value="1"/>
</dbReference>
<evidence type="ECO:0000256" key="5">
    <source>
        <dbReference type="RuleBase" id="RU000320"/>
    </source>
</evidence>
<feature type="transmembrane region" description="Helical" evidence="6">
    <location>
        <begin position="123"/>
        <end position="141"/>
    </location>
</feature>
<dbReference type="Gene3D" id="1.20.5.2700">
    <property type="match status" value="1"/>
</dbReference>
<dbReference type="AlphaFoldDB" id="A0A286GVQ2"/>
<feature type="transmembrane region" description="Helical" evidence="6">
    <location>
        <begin position="283"/>
        <end position="301"/>
    </location>
</feature>
<keyword evidence="8" id="KW-0830">Ubiquinone</keyword>
<dbReference type="PANTHER" id="PTHR42829">
    <property type="entry name" value="NADH-UBIQUINONE OXIDOREDUCTASE CHAIN 5"/>
    <property type="match status" value="1"/>
</dbReference>
<dbReference type="OrthoDB" id="9811798at2"/>
<dbReference type="GO" id="GO:0003954">
    <property type="term" value="F:NADH dehydrogenase activity"/>
    <property type="evidence" value="ECO:0007669"/>
    <property type="project" value="TreeGrafter"/>
</dbReference>
<feature type="transmembrane region" description="Helical" evidence="6">
    <location>
        <begin position="307"/>
        <end position="328"/>
    </location>
</feature>
<organism evidence="8 9">
    <name type="scientific">Caenispirillum bisanense</name>
    <dbReference type="NCBI Taxonomy" id="414052"/>
    <lineage>
        <taxon>Bacteria</taxon>
        <taxon>Pseudomonadati</taxon>
        <taxon>Pseudomonadota</taxon>
        <taxon>Alphaproteobacteria</taxon>
        <taxon>Rhodospirillales</taxon>
        <taxon>Novispirillaceae</taxon>
        <taxon>Caenispirillum</taxon>
    </lineage>
</organism>
<evidence type="ECO:0000256" key="4">
    <source>
        <dbReference type="ARBA" id="ARBA00023136"/>
    </source>
</evidence>
<evidence type="ECO:0000259" key="7">
    <source>
        <dbReference type="Pfam" id="PF00361"/>
    </source>
</evidence>
<reference evidence="8 9" key="1">
    <citation type="submission" date="2017-09" db="EMBL/GenBank/DDBJ databases">
        <authorList>
            <person name="Ehlers B."/>
            <person name="Leendertz F.H."/>
        </authorList>
    </citation>
    <scope>NUCLEOTIDE SEQUENCE [LARGE SCALE GENOMIC DNA]</scope>
    <source>
        <strain evidence="8 9">USBA 140</strain>
    </source>
</reference>
<keyword evidence="2 5" id="KW-0812">Transmembrane</keyword>
<evidence type="ECO:0000256" key="2">
    <source>
        <dbReference type="ARBA" id="ARBA00022692"/>
    </source>
</evidence>
<dbReference type="GO" id="GO:0015990">
    <property type="term" value="P:electron transport coupled proton transport"/>
    <property type="evidence" value="ECO:0007669"/>
    <property type="project" value="TreeGrafter"/>
</dbReference>
<evidence type="ECO:0000256" key="3">
    <source>
        <dbReference type="ARBA" id="ARBA00022989"/>
    </source>
</evidence>